<dbReference type="InterPro" id="IPR050712">
    <property type="entry name" value="NAD(P)H-dep_reductase"/>
</dbReference>
<sequence>MKKILVLVGSNRKESINRKFAEALEKLADGRLEFEYFDLAALPMYNDDDVAEYPASAQKLKDSVAAADGILIVTPEHNRSIPAILKNAIDWASRPWGQNSWTGKATAVVGSSPGAMGAIAAQIHLRSIMVSLGATLMTSPEVYLQMKPGLVDENNDIANEDTRAFLSGFVDRLSAWVGVAQERAAA</sequence>
<proteinExistence type="predicted"/>
<evidence type="ECO:0000313" key="2">
    <source>
        <dbReference type="EMBL" id="SEB42347.1"/>
    </source>
</evidence>
<dbReference type="InterPro" id="IPR005025">
    <property type="entry name" value="FMN_Rdtase-like_dom"/>
</dbReference>
<dbReference type="InterPro" id="IPR029039">
    <property type="entry name" value="Flavoprotein-like_sf"/>
</dbReference>
<dbReference type="RefSeq" id="WP_090327300.1">
    <property type="nucleotide sequence ID" value="NZ_FNSL01000001.1"/>
</dbReference>
<gene>
    <name evidence="2" type="ORF">SAMN05216452_1098</name>
</gene>
<evidence type="ECO:0000259" key="1">
    <source>
        <dbReference type="Pfam" id="PF03358"/>
    </source>
</evidence>
<dbReference type="GO" id="GO:0016491">
    <property type="term" value="F:oxidoreductase activity"/>
    <property type="evidence" value="ECO:0007669"/>
    <property type="project" value="InterPro"/>
</dbReference>
<dbReference type="Proteomes" id="UP000199064">
    <property type="component" value="Unassembled WGS sequence"/>
</dbReference>
<dbReference type="EMBL" id="FNSL01000001">
    <property type="protein sequence ID" value="SEB42347.1"/>
    <property type="molecule type" value="Genomic_DNA"/>
</dbReference>
<organism evidence="2 3">
    <name type="scientific">Nitratireductor aquibiodomus</name>
    <dbReference type="NCBI Taxonomy" id="204799"/>
    <lineage>
        <taxon>Bacteria</taxon>
        <taxon>Pseudomonadati</taxon>
        <taxon>Pseudomonadota</taxon>
        <taxon>Alphaproteobacteria</taxon>
        <taxon>Hyphomicrobiales</taxon>
        <taxon>Phyllobacteriaceae</taxon>
        <taxon>Nitratireductor</taxon>
    </lineage>
</organism>
<protein>
    <submittedName>
        <fullName evidence="2">Chromate reductase</fullName>
    </submittedName>
</protein>
<dbReference type="GO" id="GO:0005829">
    <property type="term" value="C:cytosol"/>
    <property type="evidence" value="ECO:0007669"/>
    <property type="project" value="TreeGrafter"/>
</dbReference>
<dbReference type="SUPFAM" id="SSF52218">
    <property type="entry name" value="Flavoproteins"/>
    <property type="match status" value="1"/>
</dbReference>
<accession>A0A1H4J810</accession>
<dbReference type="PANTHER" id="PTHR30543:SF21">
    <property type="entry name" value="NAD(P)H-DEPENDENT FMN REDUCTASE LOT6"/>
    <property type="match status" value="1"/>
</dbReference>
<dbReference type="Gene3D" id="3.40.50.360">
    <property type="match status" value="1"/>
</dbReference>
<name>A0A1H4J810_9HYPH</name>
<reference evidence="3" key="1">
    <citation type="submission" date="2016-10" db="EMBL/GenBank/DDBJ databases">
        <authorList>
            <person name="Varghese N."/>
            <person name="Submissions S."/>
        </authorList>
    </citation>
    <scope>NUCLEOTIDE SEQUENCE [LARGE SCALE GENOMIC DNA]</scope>
    <source>
        <strain evidence="3">ES.061</strain>
    </source>
</reference>
<dbReference type="AlphaFoldDB" id="A0A1H4J810"/>
<keyword evidence="3" id="KW-1185">Reference proteome</keyword>
<dbReference type="PANTHER" id="PTHR30543">
    <property type="entry name" value="CHROMATE REDUCTASE"/>
    <property type="match status" value="1"/>
</dbReference>
<dbReference type="GO" id="GO:0010181">
    <property type="term" value="F:FMN binding"/>
    <property type="evidence" value="ECO:0007669"/>
    <property type="project" value="TreeGrafter"/>
</dbReference>
<feature type="domain" description="NADPH-dependent FMN reductase-like" evidence="1">
    <location>
        <begin position="3"/>
        <end position="145"/>
    </location>
</feature>
<evidence type="ECO:0000313" key="3">
    <source>
        <dbReference type="Proteomes" id="UP000199064"/>
    </source>
</evidence>
<dbReference type="Pfam" id="PF03358">
    <property type="entry name" value="FMN_red"/>
    <property type="match status" value="1"/>
</dbReference>